<dbReference type="InterPro" id="IPR023271">
    <property type="entry name" value="Aquaporin-like"/>
</dbReference>
<comment type="similarity">
    <text evidence="7">Belongs to the MIP/aquaporin (TC 1.A.8) family.</text>
</comment>
<dbReference type="GO" id="GO:0015250">
    <property type="term" value="F:water channel activity"/>
    <property type="evidence" value="ECO:0007669"/>
    <property type="project" value="TreeGrafter"/>
</dbReference>
<keyword evidence="2 7" id="KW-0813">Transport</keyword>
<feature type="transmembrane region" description="Helical" evidence="8">
    <location>
        <begin position="74"/>
        <end position="97"/>
    </location>
</feature>
<dbReference type="PANTHER" id="PTHR45665">
    <property type="entry name" value="AQUAPORIN-8"/>
    <property type="match status" value="1"/>
</dbReference>
<keyword evidence="5 8" id="KW-1133">Transmembrane helix</keyword>
<dbReference type="GO" id="GO:0019755">
    <property type="term" value="P:one-carbon compound transport"/>
    <property type="evidence" value="ECO:0007669"/>
    <property type="project" value="UniProtKB-ARBA"/>
</dbReference>
<dbReference type="InterPro" id="IPR034294">
    <property type="entry name" value="Aquaporin_transptr"/>
</dbReference>
<feature type="transmembrane region" description="Helical" evidence="8">
    <location>
        <begin position="126"/>
        <end position="150"/>
    </location>
</feature>
<dbReference type="GO" id="GO:0016020">
    <property type="term" value="C:membrane"/>
    <property type="evidence" value="ECO:0007669"/>
    <property type="project" value="InterPro"/>
</dbReference>
<evidence type="ECO:0008006" key="10">
    <source>
        <dbReference type="Google" id="ProtNLM"/>
    </source>
</evidence>
<feature type="transmembrane region" description="Helical" evidence="8">
    <location>
        <begin position="162"/>
        <end position="179"/>
    </location>
</feature>
<dbReference type="InterPro" id="IPR022357">
    <property type="entry name" value="MIP_CS"/>
</dbReference>
<dbReference type="GO" id="GO:0005737">
    <property type="term" value="C:cytoplasm"/>
    <property type="evidence" value="ECO:0007669"/>
    <property type="project" value="UniProtKB-ARBA"/>
</dbReference>
<dbReference type="EMBL" id="HBIE01008636">
    <property type="protein sequence ID" value="CAE0307822.1"/>
    <property type="molecule type" value="Transcribed_RNA"/>
</dbReference>
<feature type="transmembrane region" description="Helical" evidence="8">
    <location>
        <begin position="12"/>
        <end position="28"/>
    </location>
</feature>
<sequence length="264" mass="28905">MEAKGHDRMPLVLFLEFFGTALFIWGIINTDTPTSIPFSLFASVVIFGDITGGHFNPAVTLGVFISLGNYAQNILFCCLIMLAQFAGGFAAIGLSWLGTLDIWTQEIKTLTPSHQIPYTGGDPTDWSMYVAVIVNEIICTFLFVSVILMVKGEHTAGDRKGICAALVVVSTLLCVISGTNKLGACFNPAVATGFTTWSVLRIDTDPLPNNFLYDYLWCYMIGPFLGGLFAGLFHLIHAKFHAPEEEDKSQQAYDSEVTESLNHE</sequence>
<dbReference type="Pfam" id="PF00230">
    <property type="entry name" value="MIP"/>
    <property type="match status" value="1"/>
</dbReference>
<organism evidence="9">
    <name type="scientific">Favella ehrenbergii</name>
    <dbReference type="NCBI Taxonomy" id="182087"/>
    <lineage>
        <taxon>Eukaryota</taxon>
        <taxon>Sar</taxon>
        <taxon>Alveolata</taxon>
        <taxon>Ciliophora</taxon>
        <taxon>Intramacronucleata</taxon>
        <taxon>Spirotrichea</taxon>
        <taxon>Choreotrichia</taxon>
        <taxon>Tintinnida</taxon>
        <taxon>Xystonellidae</taxon>
        <taxon>Favella</taxon>
    </lineage>
</organism>
<evidence type="ECO:0000256" key="8">
    <source>
        <dbReference type="SAM" id="Phobius"/>
    </source>
</evidence>
<dbReference type="PRINTS" id="PR00783">
    <property type="entry name" value="MINTRINSICP"/>
</dbReference>
<evidence type="ECO:0000256" key="1">
    <source>
        <dbReference type="ARBA" id="ARBA00004127"/>
    </source>
</evidence>
<evidence type="ECO:0000256" key="5">
    <source>
        <dbReference type="ARBA" id="ARBA00022989"/>
    </source>
</evidence>
<dbReference type="GO" id="GO:0012505">
    <property type="term" value="C:endomembrane system"/>
    <property type="evidence" value="ECO:0007669"/>
    <property type="project" value="UniProtKB-SubCell"/>
</dbReference>
<comment type="subcellular location">
    <subcellularLocation>
        <location evidence="1">Endomembrane system</location>
        <topology evidence="1">Multi-pass membrane protein</topology>
    </subcellularLocation>
</comment>
<reference evidence="9" key="1">
    <citation type="submission" date="2021-01" db="EMBL/GenBank/DDBJ databases">
        <authorList>
            <person name="Corre E."/>
            <person name="Pelletier E."/>
            <person name="Niang G."/>
            <person name="Scheremetjew M."/>
            <person name="Finn R."/>
            <person name="Kale V."/>
            <person name="Holt S."/>
            <person name="Cochrane G."/>
            <person name="Meng A."/>
            <person name="Brown T."/>
            <person name="Cohen L."/>
        </authorList>
    </citation>
    <scope>NUCLEOTIDE SEQUENCE</scope>
    <source>
        <strain evidence="9">Fehren 1</strain>
    </source>
</reference>
<dbReference type="PROSITE" id="PS00221">
    <property type="entry name" value="MIP"/>
    <property type="match status" value="1"/>
</dbReference>
<dbReference type="PANTHER" id="PTHR45665:SF9">
    <property type="entry name" value="AQUAPORIN-8"/>
    <property type="match status" value="1"/>
</dbReference>
<evidence type="ECO:0000256" key="4">
    <source>
        <dbReference type="ARBA" id="ARBA00022737"/>
    </source>
</evidence>
<dbReference type="AlphaFoldDB" id="A0A7S3HYL9"/>
<dbReference type="Gene3D" id="1.20.1080.10">
    <property type="entry name" value="Glycerol uptake facilitator protein"/>
    <property type="match status" value="1"/>
</dbReference>
<proteinExistence type="inferred from homology"/>
<evidence type="ECO:0000313" key="9">
    <source>
        <dbReference type="EMBL" id="CAE0307822.1"/>
    </source>
</evidence>
<accession>A0A7S3HYL9</accession>
<evidence type="ECO:0000256" key="3">
    <source>
        <dbReference type="ARBA" id="ARBA00022692"/>
    </source>
</evidence>
<evidence type="ECO:0000256" key="6">
    <source>
        <dbReference type="ARBA" id="ARBA00023136"/>
    </source>
</evidence>
<evidence type="ECO:0000256" key="2">
    <source>
        <dbReference type="ARBA" id="ARBA00022448"/>
    </source>
</evidence>
<dbReference type="InterPro" id="IPR000425">
    <property type="entry name" value="MIP"/>
</dbReference>
<protein>
    <recommendedName>
        <fullName evidence="10">Aquaporin</fullName>
    </recommendedName>
</protein>
<evidence type="ECO:0000256" key="7">
    <source>
        <dbReference type="RuleBase" id="RU000477"/>
    </source>
</evidence>
<keyword evidence="3 7" id="KW-0812">Transmembrane</keyword>
<name>A0A7S3HYL9_9SPIT</name>
<dbReference type="SUPFAM" id="SSF81338">
    <property type="entry name" value="Aquaporin-like"/>
    <property type="match status" value="1"/>
</dbReference>
<feature type="transmembrane region" description="Helical" evidence="8">
    <location>
        <begin position="40"/>
        <end position="67"/>
    </location>
</feature>
<keyword evidence="6 8" id="KW-0472">Membrane</keyword>
<gene>
    <name evidence="9" type="ORF">FEHR0123_LOCUS2729</name>
</gene>
<feature type="transmembrane region" description="Helical" evidence="8">
    <location>
        <begin position="216"/>
        <end position="236"/>
    </location>
</feature>
<keyword evidence="4" id="KW-0677">Repeat</keyword>